<evidence type="ECO:0000256" key="1">
    <source>
        <dbReference type="SAM" id="MobiDB-lite"/>
    </source>
</evidence>
<feature type="region of interest" description="Disordered" evidence="1">
    <location>
        <begin position="149"/>
        <end position="331"/>
    </location>
</feature>
<protein>
    <submittedName>
        <fullName evidence="2">Uncharacterized protein</fullName>
    </submittedName>
</protein>
<feature type="compositionally biased region" description="Polar residues" evidence="1">
    <location>
        <begin position="67"/>
        <end position="77"/>
    </location>
</feature>
<feature type="region of interest" description="Disordered" evidence="1">
    <location>
        <begin position="1"/>
        <end position="77"/>
    </location>
</feature>
<dbReference type="AlphaFoldDB" id="A0A165LBT9"/>
<reference evidence="2 3" key="1">
    <citation type="journal article" date="2016" name="Mol. Biol. Evol.">
        <title>Comparative Genomics of Early-Diverging Mushroom-Forming Fungi Provides Insights into the Origins of Lignocellulose Decay Capabilities.</title>
        <authorList>
            <person name="Nagy L.G."/>
            <person name="Riley R."/>
            <person name="Tritt A."/>
            <person name="Adam C."/>
            <person name="Daum C."/>
            <person name="Floudas D."/>
            <person name="Sun H."/>
            <person name="Yadav J.S."/>
            <person name="Pangilinan J."/>
            <person name="Larsson K.H."/>
            <person name="Matsuura K."/>
            <person name="Barry K."/>
            <person name="Labutti K."/>
            <person name="Kuo R."/>
            <person name="Ohm R.A."/>
            <person name="Bhattacharya S.S."/>
            <person name="Shirouzu T."/>
            <person name="Yoshinaga Y."/>
            <person name="Martin F.M."/>
            <person name="Grigoriev I.V."/>
            <person name="Hibbett D.S."/>
        </authorList>
    </citation>
    <scope>NUCLEOTIDE SEQUENCE [LARGE SCALE GENOMIC DNA]</scope>
    <source>
        <strain evidence="2 3">L-15889</strain>
    </source>
</reference>
<proteinExistence type="predicted"/>
<organism evidence="2 3">
    <name type="scientific">Daedalea quercina L-15889</name>
    <dbReference type="NCBI Taxonomy" id="1314783"/>
    <lineage>
        <taxon>Eukaryota</taxon>
        <taxon>Fungi</taxon>
        <taxon>Dikarya</taxon>
        <taxon>Basidiomycota</taxon>
        <taxon>Agaricomycotina</taxon>
        <taxon>Agaricomycetes</taxon>
        <taxon>Polyporales</taxon>
        <taxon>Fomitopsis</taxon>
    </lineage>
</organism>
<feature type="compositionally biased region" description="Basic residues" evidence="1">
    <location>
        <begin position="311"/>
        <end position="321"/>
    </location>
</feature>
<dbReference type="OrthoDB" id="2800032at2759"/>
<feature type="compositionally biased region" description="Basic and acidic residues" evidence="1">
    <location>
        <begin position="229"/>
        <end position="249"/>
    </location>
</feature>
<name>A0A165LBT9_9APHY</name>
<evidence type="ECO:0000313" key="3">
    <source>
        <dbReference type="Proteomes" id="UP000076727"/>
    </source>
</evidence>
<keyword evidence="3" id="KW-1185">Reference proteome</keyword>
<gene>
    <name evidence="2" type="ORF">DAEQUDRAFT_769913</name>
</gene>
<sequence>MRGGKRGGRAGGTTARSITTGISTRSTTLKKYIPDKAASDGDTSDAAPDADIEQVPTKPSEHKDNTENITKTHQYGTRRTNELHPARIAGVAPRPKADIMKEAAQKRADREAAVQKRLEDVAEERRKMEDALRSLAAFEEDLAAKRALVEEEDEDLPTISEILEDRSSVDTRSFTESFHAGDGDSEPSNSIDESLEELDESAGVVAVGEKRKAKGDRVELSAKKVKQSKQAERQGIRETLSNERKKVQEEETQSTRLLKPSAPALVSSSQPRPGALRSDWRSHIHRQNTMSISPRTSSPAAVLPKPSQASRRTKTSTKHACKGSSELGGFKDADVSVSREGALKVSKAAARTSTKTTMVVAGEAELATQVEKKKRRAKGVVPDNQSLSFDSLPEWVKPLWRSTFIPTLVDVYGREEYPWDPEHSEPEERLIPILNELIEQIYNEEAYEEIDRHSKVFRIARQALSTWRAKFYRTALSIIRKDLEARGARHQVKQFVENALSIKSGAAFYAGYDEIEDHGVGACRSPYALRVFATHLSAIRGSVLSSTDKRRAEGALILAMAAVEHVFKMWKTGLFKQGPQFSEDNVLNKEWCGAAEGKTAKEQTNTPIE</sequence>
<accession>A0A165LBT9</accession>
<dbReference type="Proteomes" id="UP000076727">
    <property type="component" value="Unassembled WGS sequence"/>
</dbReference>
<feature type="compositionally biased region" description="Polar residues" evidence="1">
    <location>
        <begin position="287"/>
        <end position="299"/>
    </location>
</feature>
<evidence type="ECO:0000313" key="2">
    <source>
        <dbReference type="EMBL" id="KZT64212.1"/>
    </source>
</evidence>
<dbReference type="EMBL" id="KV429137">
    <property type="protein sequence ID" value="KZT64212.1"/>
    <property type="molecule type" value="Genomic_DNA"/>
</dbReference>
<feature type="compositionally biased region" description="Low complexity" evidence="1">
    <location>
        <begin position="12"/>
        <end position="27"/>
    </location>
</feature>